<accession>A0A9Q0XEA9</accession>
<dbReference type="EMBL" id="JAPFRF010000013">
    <property type="protein sequence ID" value="KAJ7311821.1"/>
    <property type="molecule type" value="Genomic_DNA"/>
</dbReference>
<evidence type="ECO:0000256" key="1">
    <source>
        <dbReference type="SAM" id="MobiDB-lite"/>
    </source>
</evidence>
<evidence type="ECO:0000313" key="3">
    <source>
        <dbReference type="Proteomes" id="UP001142489"/>
    </source>
</evidence>
<reference evidence="2" key="1">
    <citation type="journal article" date="2023" name="DNA Res.">
        <title>Chromosome-level genome assembly of Phrynocephalus forsythii using third-generation DNA sequencing and Hi-C analysis.</title>
        <authorList>
            <person name="Qi Y."/>
            <person name="Zhao W."/>
            <person name="Zhao Y."/>
            <person name="Niu C."/>
            <person name="Cao S."/>
            <person name="Zhang Y."/>
        </authorList>
    </citation>
    <scope>NUCLEOTIDE SEQUENCE</scope>
    <source>
        <tissue evidence="2">Muscle</tissue>
    </source>
</reference>
<feature type="compositionally biased region" description="Basic residues" evidence="1">
    <location>
        <begin position="27"/>
        <end position="38"/>
    </location>
</feature>
<dbReference type="AlphaFoldDB" id="A0A9Q0XEA9"/>
<comment type="caution">
    <text evidence="2">The sequence shown here is derived from an EMBL/GenBank/DDBJ whole genome shotgun (WGS) entry which is preliminary data.</text>
</comment>
<organism evidence="2 3">
    <name type="scientific">Phrynocephalus forsythii</name>
    <dbReference type="NCBI Taxonomy" id="171643"/>
    <lineage>
        <taxon>Eukaryota</taxon>
        <taxon>Metazoa</taxon>
        <taxon>Chordata</taxon>
        <taxon>Craniata</taxon>
        <taxon>Vertebrata</taxon>
        <taxon>Euteleostomi</taxon>
        <taxon>Lepidosauria</taxon>
        <taxon>Squamata</taxon>
        <taxon>Bifurcata</taxon>
        <taxon>Unidentata</taxon>
        <taxon>Episquamata</taxon>
        <taxon>Toxicofera</taxon>
        <taxon>Iguania</taxon>
        <taxon>Acrodonta</taxon>
        <taxon>Agamidae</taxon>
        <taxon>Agaminae</taxon>
        <taxon>Phrynocephalus</taxon>
    </lineage>
</organism>
<feature type="compositionally biased region" description="Polar residues" evidence="1">
    <location>
        <begin position="116"/>
        <end position="130"/>
    </location>
</feature>
<gene>
    <name evidence="2" type="ORF">JRQ81_006132</name>
</gene>
<dbReference type="Proteomes" id="UP001142489">
    <property type="component" value="Unassembled WGS sequence"/>
</dbReference>
<name>A0A9Q0XEA9_9SAUR</name>
<feature type="region of interest" description="Disordered" evidence="1">
    <location>
        <begin position="1"/>
        <end position="174"/>
    </location>
</feature>
<feature type="compositionally biased region" description="Basic and acidic residues" evidence="1">
    <location>
        <begin position="39"/>
        <end position="52"/>
    </location>
</feature>
<proteinExistence type="predicted"/>
<sequence length="174" mass="18445">MNGTRMMGLKISQSRKGQKGSMCFPARRSRHQARIPWKKSKEREKLDEHPGGREQVNPSGPVLSKVNSGLGAPERMAQLATPEAIGPGKSAKDCRKQNDAGGANAAAQNHKLLSVPSGSNPTERLPTGNTAPGPEETSLKNVSQKSKESDKTASSRLTVATGEAEPSPQSLPGR</sequence>
<keyword evidence="3" id="KW-1185">Reference proteome</keyword>
<protein>
    <submittedName>
        <fullName evidence="2">Uncharacterized protein</fullName>
    </submittedName>
</protein>
<feature type="compositionally biased region" description="Low complexity" evidence="1">
    <location>
        <begin position="99"/>
        <end position="109"/>
    </location>
</feature>
<evidence type="ECO:0000313" key="2">
    <source>
        <dbReference type="EMBL" id="KAJ7311821.1"/>
    </source>
</evidence>